<dbReference type="EC" id="2.4.1.-" evidence="4"/>
<dbReference type="EMBL" id="BTGU01000002">
    <property type="protein sequence ID" value="GMN27368.1"/>
    <property type="molecule type" value="Genomic_DNA"/>
</dbReference>
<dbReference type="CDD" id="cd03784">
    <property type="entry name" value="GT1_Gtf-like"/>
    <property type="match status" value="1"/>
</dbReference>
<comment type="similarity">
    <text evidence="1 3">Belongs to the UDP-glycosyltransferase family.</text>
</comment>
<dbReference type="SUPFAM" id="SSF53756">
    <property type="entry name" value="UDP-Glycosyltransferase/glycogen phosphorylase"/>
    <property type="match status" value="1"/>
</dbReference>
<dbReference type="InterPro" id="IPR035595">
    <property type="entry name" value="UDP_glycos_trans_CS"/>
</dbReference>
<keyword evidence="2 3" id="KW-0808">Transferase</keyword>
<evidence type="ECO:0000256" key="4">
    <source>
        <dbReference type="RuleBase" id="RU362057"/>
    </source>
</evidence>
<dbReference type="AlphaFoldDB" id="A0AA88CMK8"/>
<proteinExistence type="inferred from homology"/>
<dbReference type="InterPro" id="IPR002213">
    <property type="entry name" value="UDP_glucos_trans"/>
</dbReference>
<keyword evidence="6" id="KW-1185">Reference proteome</keyword>
<comment type="caution">
    <text evidence="5">The sequence shown here is derived from an EMBL/GenBank/DDBJ whole genome shotgun (WGS) entry which is preliminary data.</text>
</comment>
<evidence type="ECO:0000313" key="6">
    <source>
        <dbReference type="Proteomes" id="UP001187192"/>
    </source>
</evidence>
<dbReference type="FunFam" id="3.40.50.2000:FF:000122">
    <property type="entry name" value="Glycosyltransferase"/>
    <property type="match status" value="1"/>
</dbReference>
<dbReference type="PROSITE" id="PS00375">
    <property type="entry name" value="UDPGT"/>
    <property type="match status" value="1"/>
</dbReference>
<evidence type="ECO:0000256" key="1">
    <source>
        <dbReference type="ARBA" id="ARBA00009995"/>
    </source>
</evidence>
<evidence type="ECO:0000256" key="2">
    <source>
        <dbReference type="ARBA" id="ARBA00022679"/>
    </source>
</evidence>
<dbReference type="Proteomes" id="UP001187192">
    <property type="component" value="Unassembled WGS sequence"/>
</dbReference>
<protein>
    <recommendedName>
        <fullName evidence="4">Glycosyltransferase</fullName>
        <ecNumber evidence="4">2.4.1.-</ecNumber>
    </recommendedName>
</protein>
<dbReference type="GO" id="GO:0080043">
    <property type="term" value="F:quercetin 3-O-glucosyltransferase activity"/>
    <property type="evidence" value="ECO:0007669"/>
    <property type="project" value="TreeGrafter"/>
</dbReference>
<evidence type="ECO:0000313" key="5">
    <source>
        <dbReference type="EMBL" id="GMN27368.1"/>
    </source>
</evidence>
<dbReference type="GO" id="GO:0080044">
    <property type="term" value="F:quercetin 7-O-glucosyltransferase activity"/>
    <property type="evidence" value="ECO:0007669"/>
    <property type="project" value="TreeGrafter"/>
</dbReference>
<dbReference type="PANTHER" id="PTHR11926">
    <property type="entry name" value="GLUCOSYL/GLUCURONOSYL TRANSFERASES"/>
    <property type="match status" value="1"/>
</dbReference>
<accession>A0AA88CMK8</accession>
<gene>
    <name evidence="5" type="ORF">TIFTF001_001607</name>
</gene>
<dbReference type="Gene3D" id="3.40.50.2000">
    <property type="entry name" value="Glycogen Phosphorylase B"/>
    <property type="match status" value="2"/>
</dbReference>
<organism evidence="5 6">
    <name type="scientific">Ficus carica</name>
    <name type="common">Common fig</name>
    <dbReference type="NCBI Taxonomy" id="3494"/>
    <lineage>
        <taxon>Eukaryota</taxon>
        <taxon>Viridiplantae</taxon>
        <taxon>Streptophyta</taxon>
        <taxon>Embryophyta</taxon>
        <taxon>Tracheophyta</taxon>
        <taxon>Spermatophyta</taxon>
        <taxon>Magnoliopsida</taxon>
        <taxon>eudicotyledons</taxon>
        <taxon>Gunneridae</taxon>
        <taxon>Pentapetalae</taxon>
        <taxon>rosids</taxon>
        <taxon>fabids</taxon>
        <taxon>Rosales</taxon>
        <taxon>Moraceae</taxon>
        <taxon>Ficeae</taxon>
        <taxon>Ficus</taxon>
    </lineage>
</organism>
<dbReference type="PANTHER" id="PTHR11926:SF1402">
    <property type="entry name" value="GLYCOSYLTRANSFERASE"/>
    <property type="match status" value="1"/>
</dbReference>
<dbReference type="Pfam" id="PF00201">
    <property type="entry name" value="UDPGT"/>
    <property type="match status" value="1"/>
</dbReference>
<sequence length="474" mass="53271">MGHMKCAEGYSKIIILVPYPAQGHVTPMLKLAKSFLSQGFQPLLVTPDYIHSQIARQIEPETDILCASIPDGIDEKRPRDFFAIEEAMEKHMPVHLERLIVGELGEGAVAFMVVDLLASWAIEVGRRCRLPVAGFWPVMLASYHLIFAIPDMVRSGLISDTGSPQHMSGVLYLPNQPVLSTEELPWLIGTQAARNARFKFWTRTLSRSTTLKWVLVNSFPDEFLNEEHQHQPTNTSPDLPLVLPIGPLGSPSTAKNPTFWQEDTSCLHWLDKQKPNSVIYISFGSWVSPIGESKIRSLAMALESLGHFFIWVLGTSWRTGLPHGFEERVGEKGKIVSWAPQMEVLKHKSVGVYLTHCGWNSTVEAVQCQKRMLCYPIAGDQFLNCNYIVRVWKIGVKISGFGKKDVEDGLRKLAEDKEMGPRLRKLRERTMGDKAVFRARANLRAFADFLEKQTVLIGSSVDDDNDDVEGIISF</sequence>
<evidence type="ECO:0000256" key="3">
    <source>
        <dbReference type="RuleBase" id="RU003718"/>
    </source>
</evidence>
<reference evidence="5" key="1">
    <citation type="submission" date="2023-07" db="EMBL/GenBank/DDBJ databases">
        <title>draft genome sequence of fig (Ficus carica).</title>
        <authorList>
            <person name="Takahashi T."/>
            <person name="Nishimura K."/>
        </authorList>
    </citation>
    <scope>NUCLEOTIDE SEQUENCE</scope>
</reference>
<keyword evidence="3" id="KW-0328">Glycosyltransferase</keyword>
<name>A0AA88CMK8_FICCA</name>